<evidence type="ECO:0000256" key="5">
    <source>
        <dbReference type="ARBA" id="ARBA00023049"/>
    </source>
</evidence>
<evidence type="ECO:0000256" key="4">
    <source>
        <dbReference type="ARBA" id="ARBA00022833"/>
    </source>
</evidence>
<keyword evidence="2" id="KW-0479">Metal-binding</keyword>
<evidence type="ECO:0000256" key="7">
    <source>
        <dbReference type="SAM" id="MobiDB-lite"/>
    </source>
</evidence>
<dbReference type="PANTHER" id="PTHR22726">
    <property type="entry name" value="METALLOENDOPEPTIDASE OMA1"/>
    <property type="match status" value="1"/>
</dbReference>
<evidence type="ECO:0000256" key="3">
    <source>
        <dbReference type="ARBA" id="ARBA00022801"/>
    </source>
</evidence>
<dbReference type="AlphaFoldDB" id="A0A9W7G3W6"/>
<name>A0A9W7G3W6_9STRA</name>
<dbReference type="PANTHER" id="PTHR22726:SF1">
    <property type="entry name" value="METALLOENDOPEPTIDASE OMA1, MITOCHONDRIAL"/>
    <property type="match status" value="1"/>
</dbReference>
<dbReference type="GO" id="GO:0004222">
    <property type="term" value="F:metalloendopeptidase activity"/>
    <property type="evidence" value="ECO:0007669"/>
    <property type="project" value="InterPro"/>
</dbReference>
<feature type="region of interest" description="Disordered" evidence="7">
    <location>
        <begin position="332"/>
        <end position="351"/>
    </location>
</feature>
<dbReference type="GO" id="GO:0051603">
    <property type="term" value="P:proteolysis involved in protein catabolic process"/>
    <property type="evidence" value="ECO:0007669"/>
    <property type="project" value="TreeGrafter"/>
</dbReference>
<gene>
    <name evidence="9" type="ORF">TrCOL_g12640</name>
</gene>
<evidence type="ECO:0000259" key="8">
    <source>
        <dbReference type="Pfam" id="PF01435"/>
    </source>
</evidence>
<keyword evidence="3 6" id="KW-0378">Hydrolase</keyword>
<keyword evidence="4 6" id="KW-0862">Zinc</keyword>
<keyword evidence="10" id="KW-1185">Reference proteome</keyword>
<dbReference type="Gene3D" id="3.30.2010.10">
    <property type="entry name" value="Metalloproteases ('zincins'), catalytic domain"/>
    <property type="match status" value="1"/>
</dbReference>
<evidence type="ECO:0000256" key="1">
    <source>
        <dbReference type="ARBA" id="ARBA00022670"/>
    </source>
</evidence>
<reference evidence="10" key="1">
    <citation type="journal article" date="2023" name="Commun. Biol.">
        <title>Genome analysis of Parmales, the sister group of diatoms, reveals the evolutionary specialization of diatoms from phago-mixotrophs to photoautotrophs.</title>
        <authorList>
            <person name="Ban H."/>
            <person name="Sato S."/>
            <person name="Yoshikawa S."/>
            <person name="Yamada K."/>
            <person name="Nakamura Y."/>
            <person name="Ichinomiya M."/>
            <person name="Sato N."/>
            <person name="Blanc-Mathieu R."/>
            <person name="Endo H."/>
            <person name="Kuwata A."/>
            <person name="Ogata H."/>
        </authorList>
    </citation>
    <scope>NUCLEOTIDE SEQUENCE [LARGE SCALE GENOMIC DNA]</scope>
</reference>
<dbReference type="CDD" id="cd07331">
    <property type="entry name" value="M48C_Oma1_like"/>
    <property type="match status" value="1"/>
</dbReference>
<dbReference type="InterPro" id="IPR001915">
    <property type="entry name" value="Peptidase_M48"/>
</dbReference>
<organism evidence="9 10">
    <name type="scientific">Triparma columacea</name>
    <dbReference type="NCBI Taxonomy" id="722753"/>
    <lineage>
        <taxon>Eukaryota</taxon>
        <taxon>Sar</taxon>
        <taxon>Stramenopiles</taxon>
        <taxon>Ochrophyta</taxon>
        <taxon>Bolidophyceae</taxon>
        <taxon>Parmales</taxon>
        <taxon>Triparmaceae</taxon>
        <taxon>Triparma</taxon>
    </lineage>
</organism>
<comment type="cofactor">
    <cofactor evidence="6">
        <name>Zn(2+)</name>
        <dbReference type="ChEBI" id="CHEBI:29105"/>
    </cofactor>
    <text evidence="6">Binds 1 zinc ion per subunit.</text>
</comment>
<dbReference type="GO" id="GO:0016020">
    <property type="term" value="C:membrane"/>
    <property type="evidence" value="ECO:0007669"/>
    <property type="project" value="TreeGrafter"/>
</dbReference>
<keyword evidence="5 6" id="KW-0482">Metalloprotease</keyword>
<dbReference type="GO" id="GO:0046872">
    <property type="term" value="F:metal ion binding"/>
    <property type="evidence" value="ECO:0007669"/>
    <property type="project" value="UniProtKB-KW"/>
</dbReference>
<proteinExistence type="inferred from homology"/>
<feature type="domain" description="Peptidase M48" evidence="8">
    <location>
        <begin position="185"/>
        <end position="360"/>
    </location>
</feature>
<evidence type="ECO:0000256" key="6">
    <source>
        <dbReference type="RuleBase" id="RU003983"/>
    </source>
</evidence>
<dbReference type="Pfam" id="PF01435">
    <property type="entry name" value="Peptidase_M48"/>
    <property type="match status" value="1"/>
</dbReference>
<comment type="similarity">
    <text evidence="6">Belongs to the peptidase M48 family.</text>
</comment>
<dbReference type="Proteomes" id="UP001165065">
    <property type="component" value="Unassembled WGS sequence"/>
</dbReference>
<keyword evidence="1 6" id="KW-0645">Protease</keyword>
<accession>A0A9W7G3W6</accession>
<dbReference type="InterPro" id="IPR051156">
    <property type="entry name" value="Mito/Outer_Membr_Metalloprot"/>
</dbReference>
<dbReference type="EMBL" id="BRYA01000013">
    <property type="protein sequence ID" value="GMI31976.1"/>
    <property type="molecule type" value="Genomic_DNA"/>
</dbReference>
<dbReference type="OrthoDB" id="7464992at2759"/>
<evidence type="ECO:0000256" key="2">
    <source>
        <dbReference type="ARBA" id="ARBA00022723"/>
    </source>
</evidence>
<evidence type="ECO:0000313" key="9">
    <source>
        <dbReference type="EMBL" id="GMI31976.1"/>
    </source>
</evidence>
<sequence>MLQLSRSLSRNLSRSPQFYRPTHLNLATRAVAPSNKAKSGLLSRTRTNWEAWKKANRKKVLSIRGAGFFLRGIRTFVLGMSIYHTGKAMGTSEFARDPRAAEKRIRNQLVMSQAFETDESGKPKFPRLLGTLHPTHVRVEIVGQRIVKGARAFVEAKIASREAKLSDPAFPVSDRGRVEGELKGWRDKLKMIKGNWHFVVIDSPVPQAFVSDLSPRKIYVNTGLFSTLKCSNDELAMVLGHEISHLLHGHTEARYMYQFELDMIQLLFLSMLDSTGVFTLLGTWLGWGWFSKQAYTYSRSNETEADETGLKICSLSCYDTHRGPRVFSKLMKAGGGDEDKRAPSWNDSHPLPMDRERKLMEQSKLINCDNNPKCHGVLERILKGRREGKNKEHHHHHHH</sequence>
<evidence type="ECO:0000313" key="10">
    <source>
        <dbReference type="Proteomes" id="UP001165065"/>
    </source>
</evidence>
<comment type="caution">
    <text evidence="9">The sequence shown here is derived from an EMBL/GenBank/DDBJ whole genome shotgun (WGS) entry which is preliminary data.</text>
</comment>
<protein>
    <recommendedName>
        <fullName evidence="8">Peptidase M48 domain-containing protein</fullName>
    </recommendedName>
</protein>